<name>A0A6J6XA44_9ZZZZ</name>
<dbReference type="PANTHER" id="PTHR33515">
    <property type="entry name" value="RIBOSOME-BINDING FACTOR A, CHLOROPLASTIC-RELATED"/>
    <property type="match status" value="1"/>
</dbReference>
<feature type="compositionally biased region" description="Acidic residues" evidence="1">
    <location>
        <begin position="134"/>
        <end position="147"/>
    </location>
</feature>
<proteinExistence type="inferred from homology"/>
<protein>
    <submittedName>
        <fullName evidence="2">Unannotated protein</fullName>
    </submittedName>
</protein>
<dbReference type="GO" id="GO:0006364">
    <property type="term" value="P:rRNA processing"/>
    <property type="evidence" value="ECO:0007669"/>
    <property type="project" value="InterPro"/>
</dbReference>
<dbReference type="NCBIfam" id="TIGR00082">
    <property type="entry name" value="rbfA"/>
    <property type="match status" value="1"/>
</dbReference>
<accession>A0A6J6XA44</accession>
<dbReference type="HAMAP" id="MF_00003">
    <property type="entry name" value="RbfA"/>
    <property type="match status" value="1"/>
</dbReference>
<dbReference type="Gene3D" id="3.30.300.20">
    <property type="match status" value="1"/>
</dbReference>
<dbReference type="GO" id="GO:0005829">
    <property type="term" value="C:cytosol"/>
    <property type="evidence" value="ECO:0007669"/>
    <property type="project" value="TreeGrafter"/>
</dbReference>
<sequence length="153" mass="17204">MSKPTRKRAAAPSQHRYPREARLNQSLRQVIAEALVEIDDEALDLVTITSIDVDAEMNRAIVFFDSLRGEQGDAEILECLTRYRARLQSTVARQIRSKKTPILEFRPDEVIRAAERIDRILRENPSPAMHDAVADETADDETADDDASTNGEA</sequence>
<dbReference type="InterPro" id="IPR000238">
    <property type="entry name" value="RbfA"/>
</dbReference>
<dbReference type="AlphaFoldDB" id="A0A6J6XA44"/>
<dbReference type="InterPro" id="IPR023799">
    <property type="entry name" value="RbfA_dom_sf"/>
</dbReference>
<dbReference type="PANTHER" id="PTHR33515:SF1">
    <property type="entry name" value="RIBOSOME-BINDING FACTOR A, CHLOROPLASTIC-RELATED"/>
    <property type="match status" value="1"/>
</dbReference>
<dbReference type="Pfam" id="PF02033">
    <property type="entry name" value="RBFA"/>
    <property type="match status" value="1"/>
</dbReference>
<reference evidence="2" key="1">
    <citation type="submission" date="2020-05" db="EMBL/GenBank/DDBJ databases">
        <authorList>
            <person name="Chiriac C."/>
            <person name="Salcher M."/>
            <person name="Ghai R."/>
            <person name="Kavagutti S V."/>
        </authorList>
    </citation>
    <scope>NUCLEOTIDE SEQUENCE</scope>
</reference>
<feature type="region of interest" description="Disordered" evidence="1">
    <location>
        <begin position="122"/>
        <end position="153"/>
    </location>
</feature>
<evidence type="ECO:0000313" key="2">
    <source>
        <dbReference type="EMBL" id="CAB4792653.1"/>
    </source>
</evidence>
<dbReference type="InterPro" id="IPR015946">
    <property type="entry name" value="KH_dom-like_a/b"/>
</dbReference>
<dbReference type="EMBL" id="CAFAAI010000073">
    <property type="protein sequence ID" value="CAB4792653.1"/>
    <property type="molecule type" value="Genomic_DNA"/>
</dbReference>
<dbReference type="SUPFAM" id="SSF89919">
    <property type="entry name" value="Ribosome-binding factor A, RbfA"/>
    <property type="match status" value="1"/>
</dbReference>
<evidence type="ECO:0000256" key="1">
    <source>
        <dbReference type="SAM" id="MobiDB-lite"/>
    </source>
</evidence>
<organism evidence="2">
    <name type="scientific">freshwater metagenome</name>
    <dbReference type="NCBI Taxonomy" id="449393"/>
    <lineage>
        <taxon>unclassified sequences</taxon>
        <taxon>metagenomes</taxon>
        <taxon>ecological metagenomes</taxon>
    </lineage>
</organism>
<dbReference type="GO" id="GO:0043024">
    <property type="term" value="F:ribosomal small subunit binding"/>
    <property type="evidence" value="ECO:0007669"/>
    <property type="project" value="TreeGrafter"/>
</dbReference>
<gene>
    <name evidence="2" type="ORF">UFOPK2992_00549</name>
</gene>